<dbReference type="InterPro" id="IPR014001">
    <property type="entry name" value="Helicase_ATP-bd"/>
</dbReference>
<dbReference type="CDD" id="cd18791">
    <property type="entry name" value="SF2_C_RHA"/>
    <property type="match status" value="1"/>
</dbReference>
<protein>
    <submittedName>
        <fullName evidence="7">ATP-dependent RNA helicase</fullName>
    </submittedName>
    <submittedName>
        <fullName evidence="8">ATP-dependent helicase</fullName>
    </submittedName>
</protein>
<dbReference type="EMBL" id="CP014035">
    <property type="protein sequence ID" value="AMF94685.1"/>
    <property type="molecule type" value="Genomic_DNA"/>
</dbReference>
<evidence type="ECO:0000313" key="8">
    <source>
        <dbReference type="EMBL" id="SUP25171.1"/>
    </source>
</evidence>
<reference evidence="8 10" key="3">
    <citation type="submission" date="2018-06" db="EMBL/GenBank/DDBJ databases">
        <authorList>
            <consortium name="Pathogen Informatics"/>
            <person name="Doyle S."/>
        </authorList>
    </citation>
    <scope>NUCLEOTIDE SEQUENCE [LARGE SCALE GENOMIC DNA]</scope>
    <source>
        <strain evidence="8 10">NCTC11327</strain>
    </source>
</reference>
<dbReference type="InterPro" id="IPR027417">
    <property type="entry name" value="P-loop_NTPase"/>
</dbReference>
<evidence type="ECO:0000259" key="5">
    <source>
        <dbReference type="PROSITE" id="PS51192"/>
    </source>
</evidence>
<dbReference type="Proteomes" id="UP000254626">
    <property type="component" value="Unassembled WGS sequence"/>
</dbReference>
<feature type="domain" description="Helicase C-terminal" evidence="6">
    <location>
        <begin position="196"/>
        <end position="360"/>
    </location>
</feature>
<dbReference type="CDD" id="cd17917">
    <property type="entry name" value="DEXHc_RHA-like"/>
    <property type="match status" value="1"/>
</dbReference>
<dbReference type="GO" id="GO:0003676">
    <property type="term" value="F:nucleic acid binding"/>
    <property type="evidence" value="ECO:0007669"/>
    <property type="project" value="InterPro"/>
</dbReference>
<reference evidence="7" key="2">
    <citation type="submission" date="2018-01" db="EMBL/GenBank/DDBJ databases">
        <title>FDA dAtabase for Regulatory Grade micrObial Sequences (FDA-ARGOS): Supporting development and validation of Infectious Disease Dx tests.</title>
        <authorList>
            <person name="Hoffmann M."/>
            <person name="Allard M."/>
            <person name="Evans P."/>
            <person name="Brown E."/>
            <person name="Tallon L."/>
            <person name="Sadzewicz L."/>
            <person name="Sengamalay N."/>
            <person name="Ott S."/>
            <person name="Godinez A."/>
            <person name="Nagaraj S."/>
            <person name="Vyas G."/>
            <person name="Aluvathingal J."/>
            <person name="Nadendla S."/>
            <person name="Geyer C."/>
            <person name="Sichtig H."/>
        </authorList>
    </citation>
    <scope>NUCLEOTIDE SEQUENCE</scope>
    <source>
        <strain evidence="7">ATCC 33809</strain>
    </source>
</reference>
<dbReference type="PANTHER" id="PTHR43519">
    <property type="entry name" value="ATP-DEPENDENT RNA HELICASE HRPB"/>
    <property type="match status" value="1"/>
</dbReference>
<dbReference type="RefSeq" id="WP_061056610.1">
    <property type="nucleotide sequence ID" value="NZ_CABLBX010000003.1"/>
</dbReference>
<evidence type="ECO:0000313" key="9">
    <source>
        <dbReference type="Proteomes" id="UP000057088"/>
    </source>
</evidence>
<evidence type="ECO:0000313" key="10">
    <source>
        <dbReference type="Proteomes" id="UP000254626"/>
    </source>
</evidence>
<proteinExistence type="predicted"/>
<dbReference type="PROSITE" id="PS51192">
    <property type="entry name" value="HELICASE_ATP_BIND_1"/>
    <property type="match status" value="1"/>
</dbReference>
<dbReference type="Pfam" id="PF00270">
    <property type="entry name" value="DEAD"/>
    <property type="match status" value="1"/>
</dbReference>
<dbReference type="InterPro" id="IPR011545">
    <property type="entry name" value="DEAD/DEAH_box_helicase_dom"/>
</dbReference>
<dbReference type="Gene3D" id="1.20.120.1080">
    <property type="match status" value="1"/>
</dbReference>
<evidence type="ECO:0000256" key="1">
    <source>
        <dbReference type="ARBA" id="ARBA00022741"/>
    </source>
</evidence>
<keyword evidence="3 8" id="KW-0347">Helicase</keyword>
<dbReference type="Gene3D" id="3.40.50.300">
    <property type="entry name" value="P-loop containing nucleotide triphosphate hydrolases"/>
    <property type="match status" value="2"/>
</dbReference>
<evidence type="ECO:0000256" key="2">
    <source>
        <dbReference type="ARBA" id="ARBA00022801"/>
    </source>
</evidence>
<sequence length="782" mass="87315">MQLLPIQPLKETFLQALQQDHVIVEAETGSGKSTCLPLWAAQQGRVLVIEPRRIACTSLAEFLAQQRDEAIGQHIGYAIKLENRYSEQSQVVFVTPGVALRWFAEDGLKQFDVIMVDEFHERRWDTDLLVALLKERQSHRLVVTSATLEGERLAAYLQAQRLQASGRIYDVSIEYRASDSRQLPDGRYLAERVKAEVTEAMSATEGDILVFLPGRKEIQQCQQMLSGIDSLLVVPLHASVSEHERSLALNPQRQQKVVLATNVAETSLTIPNIAWVIDSGLERRNEQRNGRTALVLKHISKASAKQRAGRAGRVMHGVAVRLYGQHAALDAVTPPQLQREDLTEPMLAAGSCGSPLQSLTFLETLPEKTLTQAAEMLKGIGALDEHLAITEHGRRIAPLPVDALYADLVARIEPKALKEAMIDLTAALAVPASLYSLSSNDELLEKLQQEEPLGCDAQLVIQLVRGQAFSAVTTDEEALREARGLSEQMRDIYELPELEVASRYQHAALAEAIGRLHPELLFVRRERRREALGNGRMEVLTGRNSRFPVRSEAALVLDQHSLPGKGVKQTLTLATVMMPVPLSLIETLELGQWQQGETVQQDGVLSTVLNLHYAGRVVASKTVQASGELALKPLVEAVKANECLPGFAERRHYEIELWKLYVELGLDANAQQHGEITFESWFEQQLQALGVESPEDLAMFDADDIPFAGIPYWELSDFAEAYPFELSLGDLQLTVEYFVKRKLVQVVYKSGLRKTVPKRWELPRWSGYKVQFRKASRVIDIQ</sequence>
<reference evidence="9" key="1">
    <citation type="submission" date="2015-12" db="EMBL/GenBank/DDBJ databases">
        <title>FDA dAtabase for Regulatory Grade micrObial Sequences (FDA-ARGOS): Supporting development and validation of Infectious Disease Dx tests.</title>
        <authorList>
            <person name="Hoffmann M."/>
            <person name="Allard M."/>
            <person name="Evans P."/>
            <person name="Brown E."/>
            <person name="Tallon L.J."/>
            <person name="Sadzewicz L."/>
            <person name="Sengamalay N."/>
            <person name="Ott S."/>
            <person name="Godinez A."/>
            <person name="Nagaraj S."/>
            <person name="Vyas G."/>
            <person name="Aluvathingal J."/>
            <person name="Nadendla S."/>
            <person name="Geyer C."/>
            <person name="Sichtig H."/>
        </authorList>
    </citation>
    <scope>NUCLEOTIDE SEQUENCE [LARGE SCALE GENOMIC DNA]</scope>
    <source>
        <strain evidence="9">ATCC 33809</strain>
    </source>
</reference>
<dbReference type="Pfam" id="PF00271">
    <property type="entry name" value="Helicase_C"/>
    <property type="match status" value="1"/>
</dbReference>
<dbReference type="SMART" id="SM00487">
    <property type="entry name" value="DEXDc"/>
    <property type="match status" value="1"/>
</dbReference>
<keyword evidence="9" id="KW-1185">Reference proteome</keyword>
<dbReference type="SMART" id="SM00490">
    <property type="entry name" value="HELICc"/>
    <property type="match status" value="1"/>
</dbReference>
<feature type="domain" description="Helicase ATP-binding" evidence="5">
    <location>
        <begin position="13"/>
        <end position="166"/>
    </location>
</feature>
<keyword evidence="1" id="KW-0547">Nucleotide-binding</keyword>
<dbReference type="AlphaFoldDB" id="A0AAX2LNP0"/>
<evidence type="ECO:0000256" key="3">
    <source>
        <dbReference type="ARBA" id="ARBA00022806"/>
    </source>
</evidence>
<organism evidence="8 10">
    <name type="scientific">Vibrio fluvialis</name>
    <dbReference type="NCBI Taxonomy" id="676"/>
    <lineage>
        <taxon>Bacteria</taxon>
        <taxon>Pseudomonadati</taxon>
        <taxon>Pseudomonadota</taxon>
        <taxon>Gammaproteobacteria</taxon>
        <taxon>Vibrionales</taxon>
        <taxon>Vibrionaceae</taxon>
        <taxon>Vibrio</taxon>
    </lineage>
</organism>
<dbReference type="SUPFAM" id="SSF52540">
    <property type="entry name" value="P-loop containing nucleoside triphosphate hydrolases"/>
    <property type="match status" value="1"/>
</dbReference>
<dbReference type="EMBL" id="UHIP01000001">
    <property type="protein sequence ID" value="SUP25171.1"/>
    <property type="molecule type" value="Genomic_DNA"/>
</dbReference>
<name>A0AAX2LNP0_VIBFL</name>
<keyword evidence="4" id="KW-0067">ATP-binding</keyword>
<evidence type="ECO:0000256" key="4">
    <source>
        <dbReference type="ARBA" id="ARBA00022840"/>
    </source>
</evidence>
<gene>
    <name evidence="7" type="ORF">AL536_14630</name>
    <name evidence="8" type="ORF">NCTC11327_01673</name>
</gene>
<dbReference type="GO" id="GO:0005524">
    <property type="term" value="F:ATP binding"/>
    <property type="evidence" value="ECO:0007669"/>
    <property type="project" value="UniProtKB-KW"/>
</dbReference>
<dbReference type="PROSITE" id="PS51194">
    <property type="entry name" value="HELICASE_CTER"/>
    <property type="match status" value="1"/>
</dbReference>
<accession>A0AAX2LNP0</accession>
<dbReference type="PANTHER" id="PTHR43519:SF1">
    <property type="entry name" value="ATP-DEPENDENT RNA HELICASE HRPB"/>
    <property type="match status" value="1"/>
</dbReference>
<evidence type="ECO:0000313" key="7">
    <source>
        <dbReference type="EMBL" id="AMF94685.1"/>
    </source>
</evidence>
<keyword evidence="2" id="KW-0378">Hydrolase</keyword>
<dbReference type="Proteomes" id="UP000057088">
    <property type="component" value="Chromosome 2"/>
</dbReference>
<dbReference type="InterPro" id="IPR001650">
    <property type="entry name" value="Helicase_C-like"/>
</dbReference>
<dbReference type="GeneID" id="29385820"/>
<dbReference type="GO" id="GO:0004386">
    <property type="term" value="F:helicase activity"/>
    <property type="evidence" value="ECO:0007669"/>
    <property type="project" value="UniProtKB-KW"/>
</dbReference>
<dbReference type="GO" id="GO:0016787">
    <property type="term" value="F:hydrolase activity"/>
    <property type="evidence" value="ECO:0007669"/>
    <property type="project" value="UniProtKB-KW"/>
</dbReference>
<evidence type="ECO:0000259" key="6">
    <source>
        <dbReference type="PROSITE" id="PS51194"/>
    </source>
</evidence>
<dbReference type="KEGG" id="vfl:AL536_14630"/>